<dbReference type="Pfam" id="PF03693">
    <property type="entry name" value="ParD_antitoxin"/>
    <property type="match status" value="1"/>
</dbReference>
<dbReference type="EMBL" id="VRLW01000001">
    <property type="protein sequence ID" value="KAA1258374.1"/>
    <property type="molecule type" value="Genomic_DNA"/>
</dbReference>
<comment type="caution">
    <text evidence="1">The sequence shown here is derived from an EMBL/GenBank/DDBJ whole genome shotgun (WGS) entry which is preliminary data.</text>
</comment>
<evidence type="ECO:0000313" key="1">
    <source>
        <dbReference type="EMBL" id="KAA1258374.1"/>
    </source>
</evidence>
<dbReference type="OrthoDB" id="292504at2"/>
<evidence type="ECO:0000313" key="2">
    <source>
        <dbReference type="Proteomes" id="UP000322699"/>
    </source>
</evidence>
<keyword evidence="2" id="KW-1185">Reference proteome</keyword>
<accession>A0A5B1CGP5</accession>
<dbReference type="Gene3D" id="6.10.10.120">
    <property type="entry name" value="Antitoxin ParD1-like"/>
    <property type="match status" value="1"/>
</dbReference>
<sequence>MSQSLSPENEAYVDGQVAGGVFASRDEAIDAGVGLLRKREALVQRLKESRRQLDDGQFTEYDDDALAARFDELKAKAATRSQS</sequence>
<dbReference type="InterPro" id="IPR022789">
    <property type="entry name" value="ParD"/>
</dbReference>
<dbReference type="AlphaFoldDB" id="A0A5B1CGP5"/>
<reference evidence="1 2" key="1">
    <citation type="submission" date="2019-08" db="EMBL/GenBank/DDBJ databases">
        <title>Deep-cultivation of Planctomycetes and their phenomic and genomic characterization uncovers novel biology.</title>
        <authorList>
            <person name="Wiegand S."/>
            <person name="Jogler M."/>
            <person name="Boedeker C."/>
            <person name="Pinto D."/>
            <person name="Vollmers J."/>
            <person name="Rivas-Marin E."/>
            <person name="Kohn T."/>
            <person name="Peeters S.H."/>
            <person name="Heuer A."/>
            <person name="Rast P."/>
            <person name="Oberbeckmann S."/>
            <person name="Bunk B."/>
            <person name="Jeske O."/>
            <person name="Meyerdierks A."/>
            <person name="Storesund J.E."/>
            <person name="Kallscheuer N."/>
            <person name="Luecker S."/>
            <person name="Lage O.M."/>
            <person name="Pohl T."/>
            <person name="Merkel B.J."/>
            <person name="Hornburger P."/>
            <person name="Mueller R.-W."/>
            <person name="Bruemmer F."/>
            <person name="Labrenz M."/>
            <person name="Spormann A.M."/>
            <person name="Op Den Camp H."/>
            <person name="Overmann J."/>
            <person name="Amann R."/>
            <person name="Jetten M.S.M."/>
            <person name="Mascher T."/>
            <person name="Medema M.H."/>
            <person name="Devos D.P."/>
            <person name="Kaster A.-K."/>
            <person name="Ovreas L."/>
            <person name="Rohde M."/>
            <person name="Galperin M.Y."/>
            <person name="Jogler C."/>
        </authorList>
    </citation>
    <scope>NUCLEOTIDE SEQUENCE [LARGE SCALE GENOMIC DNA]</scope>
    <source>
        <strain evidence="1 2">LF1</strain>
    </source>
</reference>
<dbReference type="InterPro" id="IPR038296">
    <property type="entry name" value="ParD_sf"/>
</dbReference>
<name>A0A5B1CGP5_9BACT</name>
<protein>
    <recommendedName>
        <fullName evidence="3">Type II toxin-antitoxin system ParD family antitoxin</fullName>
    </recommendedName>
</protein>
<gene>
    <name evidence="1" type="ORF">LF1_08930</name>
</gene>
<evidence type="ECO:0008006" key="3">
    <source>
        <dbReference type="Google" id="ProtNLM"/>
    </source>
</evidence>
<organism evidence="1 2">
    <name type="scientific">Rubripirellula obstinata</name>
    <dbReference type="NCBI Taxonomy" id="406547"/>
    <lineage>
        <taxon>Bacteria</taxon>
        <taxon>Pseudomonadati</taxon>
        <taxon>Planctomycetota</taxon>
        <taxon>Planctomycetia</taxon>
        <taxon>Pirellulales</taxon>
        <taxon>Pirellulaceae</taxon>
        <taxon>Rubripirellula</taxon>
    </lineage>
</organism>
<dbReference type="RefSeq" id="WP_068261761.1">
    <property type="nucleotide sequence ID" value="NZ_LWSK01000027.1"/>
</dbReference>
<proteinExistence type="predicted"/>
<dbReference type="Proteomes" id="UP000322699">
    <property type="component" value="Unassembled WGS sequence"/>
</dbReference>